<protein>
    <recommendedName>
        <fullName evidence="1">Protein kinase domain-containing protein</fullName>
    </recommendedName>
</protein>
<feature type="non-terminal residue" evidence="2">
    <location>
        <position position="1"/>
    </location>
</feature>
<gene>
    <name evidence="2" type="ORF">FOZ63_014259</name>
</gene>
<reference evidence="2 3" key="1">
    <citation type="submission" date="2020-04" db="EMBL/GenBank/DDBJ databases">
        <title>Perkinsus olseni comparative genomics.</title>
        <authorList>
            <person name="Bogema D.R."/>
        </authorList>
    </citation>
    <scope>NUCLEOTIDE SEQUENCE [LARGE SCALE GENOMIC DNA]</scope>
    <source>
        <strain evidence="2 3">ATCC PRA-207</strain>
    </source>
</reference>
<dbReference type="SUPFAM" id="SSF56112">
    <property type="entry name" value="Protein kinase-like (PK-like)"/>
    <property type="match status" value="1"/>
</dbReference>
<feature type="domain" description="Protein kinase" evidence="1">
    <location>
        <begin position="34"/>
        <end position="110"/>
    </location>
</feature>
<name>A0A7J6SE42_PEROL</name>
<feature type="non-terminal residue" evidence="2">
    <location>
        <position position="110"/>
    </location>
</feature>
<sequence>TAAYRFRRMSLLDTRSSIHHHRQKQQQQQQQFPMELMALVGEGIYGKVYKARWHRRSVDDGDDEDDSMSERICAVKTIKLRDESEGGEHQQHPIGLFLALHRHPCICPSG</sequence>
<dbReference type="AlphaFoldDB" id="A0A7J6SE42"/>
<evidence type="ECO:0000259" key="1">
    <source>
        <dbReference type="PROSITE" id="PS50011"/>
    </source>
</evidence>
<dbReference type="GO" id="GO:0005524">
    <property type="term" value="F:ATP binding"/>
    <property type="evidence" value="ECO:0007669"/>
    <property type="project" value="InterPro"/>
</dbReference>
<dbReference type="PROSITE" id="PS50011">
    <property type="entry name" value="PROTEIN_KINASE_DOM"/>
    <property type="match status" value="1"/>
</dbReference>
<organism evidence="2 3">
    <name type="scientific">Perkinsus olseni</name>
    <name type="common">Perkinsus atlanticus</name>
    <dbReference type="NCBI Taxonomy" id="32597"/>
    <lineage>
        <taxon>Eukaryota</taxon>
        <taxon>Sar</taxon>
        <taxon>Alveolata</taxon>
        <taxon>Perkinsozoa</taxon>
        <taxon>Perkinsea</taxon>
        <taxon>Perkinsida</taxon>
        <taxon>Perkinsidae</taxon>
        <taxon>Perkinsus</taxon>
    </lineage>
</organism>
<dbReference type="InterPro" id="IPR011009">
    <property type="entry name" value="Kinase-like_dom_sf"/>
</dbReference>
<evidence type="ECO:0000313" key="3">
    <source>
        <dbReference type="Proteomes" id="UP000553632"/>
    </source>
</evidence>
<dbReference type="Proteomes" id="UP000553632">
    <property type="component" value="Unassembled WGS sequence"/>
</dbReference>
<accession>A0A7J6SE42</accession>
<dbReference type="GO" id="GO:0004672">
    <property type="term" value="F:protein kinase activity"/>
    <property type="evidence" value="ECO:0007669"/>
    <property type="project" value="InterPro"/>
</dbReference>
<dbReference type="EMBL" id="JABANO010019169">
    <property type="protein sequence ID" value="KAF4730636.1"/>
    <property type="molecule type" value="Genomic_DNA"/>
</dbReference>
<keyword evidence="3" id="KW-1185">Reference proteome</keyword>
<comment type="caution">
    <text evidence="2">The sequence shown here is derived from an EMBL/GenBank/DDBJ whole genome shotgun (WGS) entry which is preliminary data.</text>
</comment>
<evidence type="ECO:0000313" key="2">
    <source>
        <dbReference type="EMBL" id="KAF4730636.1"/>
    </source>
</evidence>
<dbReference type="InterPro" id="IPR000719">
    <property type="entry name" value="Prot_kinase_dom"/>
</dbReference>
<dbReference type="Gene3D" id="3.30.200.20">
    <property type="entry name" value="Phosphorylase Kinase, domain 1"/>
    <property type="match status" value="1"/>
</dbReference>
<proteinExistence type="predicted"/>